<evidence type="ECO:0008006" key="3">
    <source>
        <dbReference type="Google" id="ProtNLM"/>
    </source>
</evidence>
<evidence type="ECO:0000313" key="1">
    <source>
        <dbReference type="EMBL" id="SMG47293.1"/>
    </source>
</evidence>
<reference evidence="1 2" key="1">
    <citation type="submission" date="2017-04" db="EMBL/GenBank/DDBJ databases">
        <authorList>
            <person name="Afonso C.L."/>
            <person name="Miller P.J."/>
            <person name="Scott M.A."/>
            <person name="Spackman E."/>
            <person name="Goraichik I."/>
            <person name="Dimitrov K.M."/>
            <person name="Suarez D.L."/>
            <person name="Swayne D.E."/>
        </authorList>
    </citation>
    <scope>NUCLEOTIDE SEQUENCE [LARGE SCALE GENOMIC DNA]</scope>
    <source>
        <strain evidence="1 2">DSM 22418</strain>
    </source>
</reference>
<protein>
    <recommendedName>
        <fullName evidence="3">Class IIb bacteriocin, lactobin A/cerein 7B family</fullName>
    </recommendedName>
</protein>
<dbReference type="Proteomes" id="UP000192980">
    <property type="component" value="Unassembled WGS sequence"/>
</dbReference>
<dbReference type="RefSeq" id="WP_144036610.1">
    <property type="nucleotide sequence ID" value="NZ_FXAU01000007.1"/>
</dbReference>
<sequence length="57" mass="6114">MENLLKNGLVSELDFTEARKTEGGIKSLVKLVILVGGAAYGAGYAAGEFVYNITHQR</sequence>
<gene>
    <name evidence="1" type="ORF">SAMN05660862_3404</name>
</gene>
<accession>A0A1X7L1J6</accession>
<evidence type="ECO:0000313" key="2">
    <source>
        <dbReference type="Proteomes" id="UP000192980"/>
    </source>
</evidence>
<keyword evidence="2" id="KW-1185">Reference proteome</keyword>
<dbReference type="EMBL" id="FXAU01000007">
    <property type="protein sequence ID" value="SMG47293.1"/>
    <property type="molecule type" value="Genomic_DNA"/>
</dbReference>
<proteinExistence type="predicted"/>
<organism evidence="1 2">
    <name type="scientific">Sphingobacterium psychroaquaticum</name>
    <dbReference type="NCBI Taxonomy" id="561061"/>
    <lineage>
        <taxon>Bacteria</taxon>
        <taxon>Pseudomonadati</taxon>
        <taxon>Bacteroidota</taxon>
        <taxon>Sphingobacteriia</taxon>
        <taxon>Sphingobacteriales</taxon>
        <taxon>Sphingobacteriaceae</taxon>
        <taxon>Sphingobacterium</taxon>
    </lineage>
</organism>
<name>A0A1X7L1J6_9SPHI</name>
<dbReference type="AlphaFoldDB" id="A0A1X7L1J6"/>